<feature type="domain" description="C2H2-type" evidence="9">
    <location>
        <begin position="638"/>
        <end position="667"/>
    </location>
</feature>
<evidence type="ECO:0000256" key="5">
    <source>
        <dbReference type="ARBA" id="ARBA00022833"/>
    </source>
</evidence>
<feature type="compositionally biased region" description="Low complexity" evidence="8">
    <location>
        <begin position="601"/>
        <end position="624"/>
    </location>
</feature>
<feature type="compositionally biased region" description="Basic and acidic residues" evidence="8">
    <location>
        <begin position="300"/>
        <end position="309"/>
    </location>
</feature>
<dbReference type="SUPFAM" id="SSF57667">
    <property type="entry name" value="beta-beta-alpha zinc fingers"/>
    <property type="match status" value="1"/>
</dbReference>
<dbReference type="AlphaFoldDB" id="A0A074X719"/>
<sequence length="672" mass="74685">MHADDAKSLREQLALDLYPLPDNTTPEQVYDCRICHEEFTRLYSLLRHQRSDHAALAAGLELELSEGLFDSQFPRQPISQQAIPQFVQPQYIPRFSQPPYGRAARSVDVAEDVAMTPTVDVSFAELQLVTPQPSRVSNRELANSHLRDEDADRLFLDSRYVAPQAHAKLTVPSSVALPIAINNDDAEDLALTPDMDVSFEDLRAVTPQRTGPSTNKPAPLKLVTKSIEVAESPDMNMTSRLPRVIVRFSAPSPVDHRATPIRKNGKAPAAKSTPSNRQAPYQSYSDKCASNIADANKQTAAEKEQRSLRDVTSAATSSPQPPTTSTTSTTSTTKTQKPTPTSSTKPKLFKCDALHCDRAFVNINQLCNHIQRLHPQDSDELVLLAPTSRELSSLHPQHHNQQQAKRTINTAKKMSSTRQQRQRSASPAPPGESDSNINVTQRGEFTYLEIKKMYSCPAKCGTESNDKSHMLRHIWVDHREEDGLNLMKQFQIDSGGKSVIPYKCYGCDKQPVFRPSALFSHFLEHINEAEEYTERLANEVLEEINAKDLTQKQKTTQSNLLRKQRLDFAGPEKIAQAKLKHEQAAQHEQYRLEQYQALFPGSTAGSSTAPPTASAPSSPSAPSTPLVPAQPHRSPRTTRCRVAGCKESFQTHEDLEAHLSTHHHPAPPSSPK</sequence>
<dbReference type="InterPro" id="IPR036236">
    <property type="entry name" value="Znf_C2H2_sf"/>
</dbReference>
<feature type="region of interest" description="Disordered" evidence="8">
    <location>
        <begin position="254"/>
        <end position="283"/>
    </location>
</feature>
<keyword evidence="6" id="KW-0539">Nucleus</keyword>
<evidence type="ECO:0000313" key="11">
    <source>
        <dbReference type="Proteomes" id="UP000030706"/>
    </source>
</evidence>
<dbReference type="PROSITE" id="PS00028">
    <property type="entry name" value="ZINC_FINGER_C2H2_1"/>
    <property type="match status" value="3"/>
</dbReference>
<evidence type="ECO:0000256" key="7">
    <source>
        <dbReference type="PROSITE-ProRule" id="PRU00042"/>
    </source>
</evidence>
<dbReference type="GO" id="GO:0008270">
    <property type="term" value="F:zinc ion binding"/>
    <property type="evidence" value="ECO:0007669"/>
    <property type="project" value="UniProtKB-KW"/>
</dbReference>
<keyword evidence="5" id="KW-0862">Zinc</keyword>
<feature type="domain" description="C2H2-type" evidence="9">
    <location>
        <begin position="30"/>
        <end position="58"/>
    </location>
</feature>
<evidence type="ECO:0000256" key="4">
    <source>
        <dbReference type="ARBA" id="ARBA00022771"/>
    </source>
</evidence>
<dbReference type="Proteomes" id="UP000030706">
    <property type="component" value="Unassembled WGS sequence"/>
</dbReference>
<feature type="region of interest" description="Disordered" evidence="8">
    <location>
        <begin position="296"/>
        <end position="347"/>
    </location>
</feature>
<evidence type="ECO:0000313" key="10">
    <source>
        <dbReference type="EMBL" id="KEQ81315.1"/>
    </source>
</evidence>
<keyword evidence="3" id="KW-0677">Repeat</keyword>
<feature type="domain" description="C2H2-type" evidence="9">
    <location>
        <begin position="454"/>
        <end position="483"/>
    </location>
</feature>
<comment type="subcellular location">
    <subcellularLocation>
        <location evidence="1">Nucleus</location>
    </subcellularLocation>
</comment>
<feature type="compositionally biased region" description="Basic and acidic residues" evidence="8">
    <location>
        <begin position="649"/>
        <end position="659"/>
    </location>
</feature>
<dbReference type="Gene3D" id="3.30.160.60">
    <property type="entry name" value="Classic Zinc Finger"/>
    <property type="match status" value="1"/>
</dbReference>
<keyword evidence="2" id="KW-0479">Metal-binding</keyword>
<proteinExistence type="predicted"/>
<dbReference type="EMBL" id="KL584992">
    <property type="protein sequence ID" value="KEQ81315.1"/>
    <property type="molecule type" value="Genomic_DNA"/>
</dbReference>
<dbReference type="Pfam" id="PF00096">
    <property type="entry name" value="zf-C2H2"/>
    <property type="match status" value="2"/>
</dbReference>
<dbReference type="InterPro" id="IPR013087">
    <property type="entry name" value="Znf_C2H2_type"/>
</dbReference>
<dbReference type="RefSeq" id="XP_029757502.1">
    <property type="nucleotide sequence ID" value="XM_029904071.1"/>
</dbReference>
<protein>
    <recommendedName>
        <fullName evidence="9">C2H2-type domain-containing protein</fullName>
    </recommendedName>
</protein>
<dbReference type="GeneID" id="40746377"/>
<dbReference type="HOGENOM" id="CLU_408802_0_0_1"/>
<feature type="region of interest" description="Disordered" evidence="8">
    <location>
        <begin position="392"/>
        <end position="439"/>
    </location>
</feature>
<evidence type="ECO:0000256" key="3">
    <source>
        <dbReference type="ARBA" id="ARBA00022737"/>
    </source>
</evidence>
<feature type="domain" description="C2H2-type" evidence="9">
    <location>
        <begin position="349"/>
        <end position="379"/>
    </location>
</feature>
<evidence type="ECO:0000259" key="9">
    <source>
        <dbReference type="PROSITE" id="PS50157"/>
    </source>
</evidence>
<feature type="compositionally biased region" description="Polar residues" evidence="8">
    <location>
        <begin position="392"/>
        <end position="417"/>
    </location>
</feature>
<evidence type="ECO:0000256" key="2">
    <source>
        <dbReference type="ARBA" id="ARBA00022723"/>
    </source>
</evidence>
<dbReference type="PANTHER" id="PTHR24406">
    <property type="entry name" value="TRANSCRIPTIONAL REPRESSOR CTCFL-RELATED"/>
    <property type="match status" value="1"/>
</dbReference>
<feature type="region of interest" description="Disordered" evidence="8">
    <location>
        <begin position="601"/>
        <end position="672"/>
    </location>
</feature>
<dbReference type="PROSITE" id="PS50157">
    <property type="entry name" value="ZINC_FINGER_C2H2_2"/>
    <property type="match status" value="4"/>
</dbReference>
<dbReference type="SMART" id="SM00355">
    <property type="entry name" value="ZnF_C2H2"/>
    <property type="match status" value="5"/>
</dbReference>
<reference evidence="10 11" key="1">
    <citation type="journal article" date="2014" name="BMC Genomics">
        <title>Genome sequencing of four Aureobasidium pullulans varieties: biotechnological potential, stress tolerance, and description of new species.</title>
        <authorList>
            <person name="Gostin Ar C."/>
            <person name="Ohm R.A."/>
            <person name="Kogej T."/>
            <person name="Sonjak S."/>
            <person name="Turk M."/>
            <person name="Zajc J."/>
            <person name="Zalar P."/>
            <person name="Grube M."/>
            <person name="Sun H."/>
            <person name="Han J."/>
            <person name="Sharma A."/>
            <person name="Chiniquy J."/>
            <person name="Ngan C.Y."/>
            <person name="Lipzen A."/>
            <person name="Barry K."/>
            <person name="Grigoriev I.V."/>
            <person name="Gunde-Cimerman N."/>
        </authorList>
    </citation>
    <scope>NUCLEOTIDE SEQUENCE [LARGE SCALE GENOMIC DNA]</scope>
    <source>
        <strain evidence="10 11">EXF-150</strain>
    </source>
</reference>
<keyword evidence="11" id="KW-1185">Reference proteome</keyword>
<organism evidence="10 11">
    <name type="scientific">Aureobasidium pullulans EXF-150</name>
    <dbReference type="NCBI Taxonomy" id="1043002"/>
    <lineage>
        <taxon>Eukaryota</taxon>
        <taxon>Fungi</taxon>
        <taxon>Dikarya</taxon>
        <taxon>Ascomycota</taxon>
        <taxon>Pezizomycotina</taxon>
        <taxon>Dothideomycetes</taxon>
        <taxon>Dothideomycetidae</taxon>
        <taxon>Dothideales</taxon>
        <taxon>Saccotheciaceae</taxon>
        <taxon>Aureobasidium</taxon>
    </lineage>
</organism>
<keyword evidence="4 7" id="KW-0863">Zinc-finger</keyword>
<feature type="compositionally biased region" description="Low complexity" evidence="8">
    <location>
        <begin position="312"/>
        <end position="346"/>
    </location>
</feature>
<dbReference type="GO" id="GO:0005634">
    <property type="term" value="C:nucleus"/>
    <property type="evidence" value="ECO:0007669"/>
    <property type="project" value="UniProtKB-SubCell"/>
</dbReference>
<gene>
    <name evidence="10" type="ORF">M438DRAFT_338085</name>
</gene>
<evidence type="ECO:0000256" key="6">
    <source>
        <dbReference type="ARBA" id="ARBA00023242"/>
    </source>
</evidence>
<accession>A0A074X719</accession>
<evidence type="ECO:0000256" key="8">
    <source>
        <dbReference type="SAM" id="MobiDB-lite"/>
    </source>
</evidence>
<dbReference type="InterPro" id="IPR050888">
    <property type="entry name" value="ZnF_C2H2-type_TF"/>
</dbReference>
<name>A0A074X719_AURPU</name>
<evidence type="ECO:0000256" key="1">
    <source>
        <dbReference type="ARBA" id="ARBA00004123"/>
    </source>
</evidence>
<feature type="compositionally biased region" description="Polar residues" evidence="8">
    <location>
        <begin position="272"/>
        <end position="283"/>
    </location>
</feature>